<dbReference type="InterPro" id="IPR011009">
    <property type="entry name" value="Kinase-like_dom_sf"/>
</dbReference>
<dbReference type="SUPFAM" id="SSF56112">
    <property type="entry name" value="Protein kinase-like (PK-like)"/>
    <property type="match status" value="1"/>
</dbReference>
<dbReference type="EMBL" id="JACCAC010000001">
    <property type="protein sequence ID" value="NYG54844.1"/>
    <property type="molecule type" value="Genomic_DNA"/>
</dbReference>
<evidence type="ECO:0000313" key="1">
    <source>
        <dbReference type="EMBL" id="NYG54844.1"/>
    </source>
</evidence>
<evidence type="ECO:0000313" key="2">
    <source>
        <dbReference type="Proteomes" id="UP000544110"/>
    </source>
</evidence>
<comment type="caution">
    <text evidence="1">The sequence shown here is derived from an EMBL/GenBank/DDBJ whole genome shotgun (WGS) entry which is preliminary data.</text>
</comment>
<reference evidence="1 2" key="1">
    <citation type="submission" date="2020-07" db="EMBL/GenBank/DDBJ databases">
        <title>Sequencing the genomes of 1000 actinobacteria strains.</title>
        <authorList>
            <person name="Klenk H.-P."/>
        </authorList>
    </citation>
    <scope>NUCLEOTIDE SEQUENCE [LARGE SCALE GENOMIC DNA]</scope>
    <source>
        <strain evidence="1 2">DSM 24552</strain>
    </source>
</reference>
<dbReference type="EC" id="2.7.1.72" evidence="1"/>
<dbReference type="RefSeq" id="WP_179517392.1">
    <property type="nucleotide sequence ID" value="NZ_JACCAC010000001.1"/>
</dbReference>
<dbReference type="GO" id="GO:0050300">
    <property type="term" value="F:aminoglycoside 6-kinase activity"/>
    <property type="evidence" value="ECO:0007669"/>
    <property type="project" value="UniProtKB-EC"/>
</dbReference>
<keyword evidence="1" id="KW-0418">Kinase</keyword>
<dbReference type="GO" id="GO:0019748">
    <property type="term" value="P:secondary metabolic process"/>
    <property type="evidence" value="ECO:0007669"/>
    <property type="project" value="InterPro"/>
</dbReference>
<keyword evidence="1" id="KW-0808">Transferase</keyword>
<sequence>MASLGAAGAAWAAALPATLALLCERWGLELERALPGGSASYVVGVRTRDGEPRVLKVATPDSEVGGVAALLRAADGRGHVRLHAVDLAHRALLLERLGPSLEQTPLAPEEKVRLLATTLAGSWLPVAAPWVAPAPGADRALLLLDGVARRWREQGAPASPRVLRAAEAAGRRRAAAFDPLACVVTHGDPHPANLLRVEHHRPGALTGWVLVDGEGVVAEPAYDVGVALRDLTGALGSDPATACGRLRGWCDLAAGLTGTDPDAVWDWALLERVSTGLYVLGFGGEAVGRRLLASAELLT</sequence>
<proteinExistence type="predicted"/>
<dbReference type="AlphaFoldDB" id="A0A7Y9RT19"/>
<gene>
    <name evidence="1" type="ORF">BJ989_001148</name>
</gene>
<dbReference type="Proteomes" id="UP000544110">
    <property type="component" value="Unassembled WGS sequence"/>
</dbReference>
<organism evidence="1 2">
    <name type="scientific">Nocardioides perillae</name>
    <dbReference type="NCBI Taxonomy" id="1119534"/>
    <lineage>
        <taxon>Bacteria</taxon>
        <taxon>Bacillati</taxon>
        <taxon>Actinomycetota</taxon>
        <taxon>Actinomycetes</taxon>
        <taxon>Propionibacteriales</taxon>
        <taxon>Nocardioidaceae</taxon>
        <taxon>Nocardioides</taxon>
    </lineage>
</organism>
<name>A0A7Y9RT19_9ACTN</name>
<keyword evidence="2" id="KW-1185">Reference proteome</keyword>
<dbReference type="Pfam" id="PF04655">
    <property type="entry name" value="APH_6_hur"/>
    <property type="match status" value="1"/>
</dbReference>
<accession>A0A7Y9RT19</accession>
<dbReference type="InterPro" id="IPR006748">
    <property type="entry name" value="NH2Glyco/OHUrea_AB-resist_kin"/>
</dbReference>
<protein>
    <submittedName>
        <fullName evidence="1">Streptomycin 6-kinase</fullName>
        <ecNumber evidence="1">2.7.1.72</ecNumber>
    </submittedName>
</protein>